<evidence type="ECO:0000313" key="3">
    <source>
        <dbReference type="Proteomes" id="UP000824469"/>
    </source>
</evidence>
<dbReference type="EMBL" id="JAHRHJ020000011">
    <property type="protein sequence ID" value="KAH9294627.1"/>
    <property type="molecule type" value="Genomic_DNA"/>
</dbReference>
<gene>
    <name evidence="2" type="ORF">KI387_038215</name>
</gene>
<dbReference type="AlphaFoldDB" id="A0AA38FAN4"/>
<organism evidence="2 3">
    <name type="scientific">Taxus chinensis</name>
    <name type="common">Chinese yew</name>
    <name type="synonym">Taxus wallichiana var. chinensis</name>
    <dbReference type="NCBI Taxonomy" id="29808"/>
    <lineage>
        <taxon>Eukaryota</taxon>
        <taxon>Viridiplantae</taxon>
        <taxon>Streptophyta</taxon>
        <taxon>Embryophyta</taxon>
        <taxon>Tracheophyta</taxon>
        <taxon>Spermatophyta</taxon>
        <taxon>Pinopsida</taxon>
        <taxon>Pinidae</taxon>
        <taxon>Conifers II</taxon>
        <taxon>Cupressales</taxon>
        <taxon>Taxaceae</taxon>
        <taxon>Taxus</taxon>
    </lineage>
</organism>
<name>A0AA38FAN4_TAXCH</name>
<reference evidence="2 3" key="1">
    <citation type="journal article" date="2021" name="Nat. Plants">
        <title>The Taxus genome provides insights into paclitaxel biosynthesis.</title>
        <authorList>
            <person name="Xiong X."/>
            <person name="Gou J."/>
            <person name="Liao Q."/>
            <person name="Li Y."/>
            <person name="Zhou Q."/>
            <person name="Bi G."/>
            <person name="Li C."/>
            <person name="Du R."/>
            <person name="Wang X."/>
            <person name="Sun T."/>
            <person name="Guo L."/>
            <person name="Liang H."/>
            <person name="Lu P."/>
            <person name="Wu Y."/>
            <person name="Zhang Z."/>
            <person name="Ro D.K."/>
            <person name="Shang Y."/>
            <person name="Huang S."/>
            <person name="Yan J."/>
        </authorList>
    </citation>
    <scope>NUCLEOTIDE SEQUENCE [LARGE SCALE GENOMIC DNA]</scope>
    <source>
        <strain evidence="2">Ta-2019</strain>
    </source>
</reference>
<feature type="non-terminal residue" evidence="2">
    <location>
        <position position="56"/>
    </location>
</feature>
<protein>
    <submittedName>
        <fullName evidence="2">Uncharacterized protein</fullName>
    </submittedName>
</protein>
<evidence type="ECO:0000313" key="2">
    <source>
        <dbReference type="EMBL" id="KAH9294627.1"/>
    </source>
</evidence>
<accession>A0AA38FAN4</accession>
<evidence type="ECO:0000256" key="1">
    <source>
        <dbReference type="SAM" id="MobiDB-lite"/>
    </source>
</evidence>
<proteinExistence type="predicted"/>
<feature type="compositionally biased region" description="Basic and acidic residues" evidence="1">
    <location>
        <begin position="39"/>
        <end position="56"/>
    </location>
</feature>
<feature type="non-terminal residue" evidence="2">
    <location>
        <position position="1"/>
    </location>
</feature>
<dbReference type="Proteomes" id="UP000824469">
    <property type="component" value="Unassembled WGS sequence"/>
</dbReference>
<feature type="region of interest" description="Disordered" evidence="1">
    <location>
        <begin position="25"/>
        <end position="56"/>
    </location>
</feature>
<comment type="caution">
    <text evidence="2">The sequence shown here is derived from an EMBL/GenBank/DDBJ whole genome shotgun (WGS) entry which is preliminary data.</text>
</comment>
<keyword evidence="3" id="KW-1185">Reference proteome</keyword>
<sequence>RTTTRVYLCLRPKYEKGAYVEDDVSIPEDPTMRKKVVPRKREREEAPEKKAPSVQT</sequence>